<sequence>MRFVASSPPSISPSSSDLQVHDGGDLLTTKDCFFAVQFVSS</sequence>
<protein>
    <submittedName>
        <fullName evidence="2">Uncharacterized protein</fullName>
    </submittedName>
</protein>
<keyword evidence="3" id="KW-1185">Reference proteome</keyword>
<organism evidence="2 3">
    <name type="scientific">Trifolium medium</name>
    <dbReference type="NCBI Taxonomy" id="97028"/>
    <lineage>
        <taxon>Eukaryota</taxon>
        <taxon>Viridiplantae</taxon>
        <taxon>Streptophyta</taxon>
        <taxon>Embryophyta</taxon>
        <taxon>Tracheophyta</taxon>
        <taxon>Spermatophyta</taxon>
        <taxon>Magnoliopsida</taxon>
        <taxon>eudicotyledons</taxon>
        <taxon>Gunneridae</taxon>
        <taxon>Pentapetalae</taxon>
        <taxon>rosids</taxon>
        <taxon>fabids</taxon>
        <taxon>Fabales</taxon>
        <taxon>Fabaceae</taxon>
        <taxon>Papilionoideae</taxon>
        <taxon>50 kb inversion clade</taxon>
        <taxon>NPAAA clade</taxon>
        <taxon>Hologalegina</taxon>
        <taxon>IRL clade</taxon>
        <taxon>Trifolieae</taxon>
        <taxon>Trifolium</taxon>
    </lineage>
</organism>
<reference evidence="2 3" key="1">
    <citation type="journal article" date="2018" name="Front. Plant Sci.">
        <title>Red Clover (Trifolium pratense) and Zigzag Clover (T. medium) - A Picture of Genomic Similarities and Differences.</title>
        <authorList>
            <person name="Dluhosova J."/>
            <person name="Istvanek J."/>
            <person name="Nedelnik J."/>
            <person name="Repkova J."/>
        </authorList>
    </citation>
    <scope>NUCLEOTIDE SEQUENCE [LARGE SCALE GENOMIC DNA]</scope>
    <source>
        <strain evidence="3">cv. 10/8</strain>
        <tissue evidence="2">Leaf</tissue>
    </source>
</reference>
<name>A0A392S3N4_9FABA</name>
<feature type="compositionally biased region" description="Low complexity" evidence="1">
    <location>
        <begin position="1"/>
        <end position="16"/>
    </location>
</feature>
<dbReference type="EMBL" id="LXQA010315431">
    <property type="protein sequence ID" value="MCI43299.1"/>
    <property type="molecule type" value="Genomic_DNA"/>
</dbReference>
<dbReference type="AlphaFoldDB" id="A0A392S3N4"/>
<proteinExistence type="predicted"/>
<evidence type="ECO:0000256" key="1">
    <source>
        <dbReference type="SAM" id="MobiDB-lite"/>
    </source>
</evidence>
<feature type="region of interest" description="Disordered" evidence="1">
    <location>
        <begin position="1"/>
        <end position="20"/>
    </location>
</feature>
<feature type="non-terminal residue" evidence="2">
    <location>
        <position position="41"/>
    </location>
</feature>
<evidence type="ECO:0000313" key="3">
    <source>
        <dbReference type="Proteomes" id="UP000265520"/>
    </source>
</evidence>
<evidence type="ECO:0000313" key="2">
    <source>
        <dbReference type="EMBL" id="MCI43299.1"/>
    </source>
</evidence>
<comment type="caution">
    <text evidence="2">The sequence shown here is derived from an EMBL/GenBank/DDBJ whole genome shotgun (WGS) entry which is preliminary data.</text>
</comment>
<dbReference type="Proteomes" id="UP000265520">
    <property type="component" value="Unassembled WGS sequence"/>
</dbReference>
<accession>A0A392S3N4</accession>